<keyword evidence="1" id="KW-0472">Membrane</keyword>
<dbReference type="OrthoDB" id="1494190at2"/>
<protein>
    <submittedName>
        <fullName evidence="2">Uncharacterized protein</fullName>
    </submittedName>
</protein>
<gene>
    <name evidence="2" type="ORF">EZJ43_16735</name>
</gene>
<feature type="transmembrane region" description="Helical" evidence="1">
    <location>
        <begin position="51"/>
        <end position="69"/>
    </location>
</feature>
<name>A0A4R5MH25_9SPHI</name>
<keyword evidence="1" id="KW-1133">Transmembrane helix</keyword>
<proteinExistence type="predicted"/>
<accession>A0A4R5MH25</accession>
<organism evidence="2 3">
    <name type="scientific">Pedobacter changchengzhani</name>
    <dbReference type="NCBI Taxonomy" id="2529274"/>
    <lineage>
        <taxon>Bacteria</taxon>
        <taxon>Pseudomonadati</taxon>
        <taxon>Bacteroidota</taxon>
        <taxon>Sphingobacteriia</taxon>
        <taxon>Sphingobacteriales</taxon>
        <taxon>Sphingobacteriaceae</taxon>
        <taxon>Pedobacter</taxon>
    </lineage>
</organism>
<comment type="caution">
    <text evidence="2">The sequence shown here is derived from an EMBL/GenBank/DDBJ whole genome shotgun (WGS) entry which is preliminary data.</text>
</comment>
<dbReference type="EMBL" id="SJCY01000020">
    <property type="protein sequence ID" value="TDG34820.1"/>
    <property type="molecule type" value="Genomic_DNA"/>
</dbReference>
<dbReference type="AlphaFoldDB" id="A0A4R5MH25"/>
<feature type="transmembrane region" description="Helical" evidence="1">
    <location>
        <begin position="12"/>
        <end position="31"/>
    </location>
</feature>
<evidence type="ECO:0000313" key="3">
    <source>
        <dbReference type="Proteomes" id="UP000295668"/>
    </source>
</evidence>
<sequence>MMKIYSKYKILGGFGLLVGLNLLIGFCAFKLMTASNLSYDKVDFINEQKVVIVYSIIIGIFLLFLTLFATQCRYIIADNDGILFVNPIIPFFRTHKLWTDFDFYIVVDENSRGGSHEAVWLIKNEKVRCRFSSFYYTNYDKLKEQIRTEGKRKRYYGPFAQLFGLLGFMRIKIE</sequence>
<keyword evidence="1" id="KW-0812">Transmembrane</keyword>
<evidence type="ECO:0000256" key="1">
    <source>
        <dbReference type="SAM" id="Phobius"/>
    </source>
</evidence>
<reference evidence="2 3" key="1">
    <citation type="submission" date="2019-02" db="EMBL/GenBank/DDBJ databases">
        <title>Pedobacter sp. nov., a novel speices isolated from soil of pinguins habitat in Antarcitica.</title>
        <authorList>
            <person name="He R.-H."/>
        </authorList>
    </citation>
    <scope>NUCLEOTIDE SEQUENCE [LARGE SCALE GENOMIC DNA]</scope>
    <source>
        <strain evidence="2 3">E01020</strain>
    </source>
</reference>
<evidence type="ECO:0000313" key="2">
    <source>
        <dbReference type="EMBL" id="TDG34820.1"/>
    </source>
</evidence>
<keyword evidence="3" id="KW-1185">Reference proteome</keyword>
<dbReference type="RefSeq" id="WP_133263872.1">
    <property type="nucleotide sequence ID" value="NZ_SJCY01000020.1"/>
</dbReference>
<dbReference type="Proteomes" id="UP000295668">
    <property type="component" value="Unassembled WGS sequence"/>
</dbReference>